<gene>
    <name evidence="1" type="ORF">BT96DRAFT_990279</name>
</gene>
<dbReference type="AlphaFoldDB" id="A0A6A4I0B5"/>
<dbReference type="Proteomes" id="UP000799118">
    <property type="component" value="Unassembled WGS sequence"/>
</dbReference>
<evidence type="ECO:0000313" key="1">
    <source>
        <dbReference type="EMBL" id="KAE9403420.1"/>
    </source>
</evidence>
<dbReference type="OrthoDB" id="5362978at2759"/>
<protein>
    <recommendedName>
        <fullName evidence="3">Type I restriction enzyme R protein N-terminal domain-containing protein</fullName>
    </recommendedName>
</protein>
<reference evidence="1" key="1">
    <citation type="journal article" date="2019" name="Environ. Microbiol.">
        <title>Fungal ecological strategies reflected in gene transcription - a case study of two litter decomposers.</title>
        <authorList>
            <person name="Barbi F."/>
            <person name="Kohler A."/>
            <person name="Barry K."/>
            <person name="Baskaran P."/>
            <person name="Daum C."/>
            <person name="Fauchery L."/>
            <person name="Ihrmark K."/>
            <person name="Kuo A."/>
            <person name="LaButti K."/>
            <person name="Lipzen A."/>
            <person name="Morin E."/>
            <person name="Grigoriev I.V."/>
            <person name="Henrissat B."/>
            <person name="Lindahl B."/>
            <person name="Martin F."/>
        </authorList>
    </citation>
    <scope>NUCLEOTIDE SEQUENCE</scope>
    <source>
        <strain evidence="1">JB14</strain>
    </source>
</reference>
<evidence type="ECO:0008006" key="3">
    <source>
        <dbReference type="Google" id="ProtNLM"/>
    </source>
</evidence>
<keyword evidence="2" id="KW-1185">Reference proteome</keyword>
<evidence type="ECO:0000313" key="2">
    <source>
        <dbReference type="Proteomes" id="UP000799118"/>
    </source>
</evidence>
<dbReference type="EMBL" id="ML769425">
    <property type="protein sequence ID" value="KAE9403420.1"/>
    <property type="molecule type" value="Genomic_DNA"/>
</dbReference>
<proteinExistence type="predicted"/>
<organism evidence="1 2">
    <name type="scientific">Gymnopus androsaceus JB14</name>
    <dbReference type="NCBI Taxonomy" id="1447944"/>
    <lineage>
        <taxon>Eukaryota</taxon>
        <taxon>Fungi</taxon>
        <taxon>Dikarya</taxon>
        <taxon>Basidiomycota</taxon>
        <taxon>Agaricomycotina</taxon>
        <taxon>Agaricomycetes</taxon>
        <taxon>Agaricomycetidae</taxon>
        <taxon>Agaricales</taxon>
        <taxon>Marasmiineae</taxon>
        <taxon>Omphalotaceae</taxon>
        <taxon>Gymnopus</taxon>
    </lineage>
</organism>
<name>A0A6A4I0B5_9AGAR</name>
<accession>A0A6A4I0B5</accession>
<sequence length="165" mass="18408">MPWSQKVIRSFQAIPQNPLEKEFYGPYNKLLHTLFPAGSDFMVVPQYMKAPNAGAADFIFMFEVQVERKTVFVLEIKPSSTDLVYAGRCPLPTLYGVCAVGTQLCFYALDTGDQNAYIMPLAIPRHPTRITDTVPASRWSHHVLDTGEAKLLAVVDEIKQGCSVL</sequence>